<reference evidence="5 6" key="1">
    <citation type="submission" date="2020-08" db="EMBL/GenBank/DDBJ databases">
        <title>Genomic Encyclopedia of Type Strains, Phase III (KMG-III): the genomes of soil and plant-associated and newly described type strains.</title>
        <authorList>
            <person name="Whitman W."/>
        </authorList>
    </citation>
    <scope>NUCLEOTIDE SEQUENCE [LARGE SCALE GENOMIC DNA]</scope>
    <source>
        <strain evidence="5 6">CECT 8803</strain>
    </source>
</reference>
<dbReference type="PROSITE" id="PS00149">
    <property type="entry name" value="SULFATASE_2"/>
    <property type="match status" value="1"/>
</dbReference>
<dbReference type="InterPro" id="IPR025863">
    <property type="entry name" value="Choline_sulf_C_dom"/>
</dbReference>
<dbReference type="Proteomes" id="UP000581135">
    <property type="component" value="Unassembled WGS sequence"/>
</dbReference>
<proteinExistence type="inferred from homology"/>
<dbReference type="PANTHER" id="PTHR45953:SF1">
    <property type="entry name" value="IDURONATE 2-SULFATASE"/>
    <property type="match status" value="1"/>
</dbReference>
<dbReference type="FunFam" id="3.40.720.10:FF:000032">
    <property type="entry name" value="Choline sulfatase"/>
    <property type="match status" value="1"/>
</dbReference>
<evidence type="ECO:0000259" key="4">
    <source>
        <dbReference type="PROSITE" id="PS50883"/>
    </source>
</evidence>
<evidence type="ECO:0000256" key="3">
    <source>
        <dbReference type="ARBA" id="ARBA00022801"/>
    </source>
</evidence>
<dbReference type="InterPro" id="IPR000917">
    <property type="entry name" value="Sulfatase_N"/>
</dbReference>
<name>A0A839SRS2_9PROT</name>
<dbReference type="PROSITE" id="PS00523">
    <property type="entry name" value="SULFATASE_1"/>
    <property type="match status" value="1"/>
</dbReference>
<accession>A0A839SRS2</accession>
<sequence>MPSGKAANILFIMVDQMTPGVLPSYGGKVVRSPHLDALAERSVLFDSAYCNAPLCAPSRFSMMTGRLPKAIGAFDNACDLAADRPTFAHYLRHAGYRTALSGKMHFCGPDQLHGFEERLTTDIYPADYGWFCDWENFETRPSWYHNMASVLNAGPCVRSNQLDFDDEVGFNAERWLYDWVRGNDERPFALTVSFTHPHDPYAIGWDYWRRYSDDEIDMPQVKIDPKDLDPHSKRLRHVYALEGLDIPEDKVRAARRAYYGAISYLDDKIGRLLSVLDQIGVARDTYIVFSGDHGDMLGERGLWYKMSWFEPSSRIPLMIAGPGIRPGQVSSSVSLVDLLPTLAELAGDGKAPDYATEIDGRSLQGHLSGSGGHDEVLGEYCGEGAIAPLFMIRRGRFKYIATAPDPDQLFDLEADPHELNNLAEDPNAAATLAAFREEAATRWDAEGLRDQVLDSQRRRRLVYQALSQGERLPWDFQPLVDASERYMRNHRDLDDVEGDARWPRTE</sequence>
<dbReference type="SUPFAM" id="SSF53649">
    <property type="entry name" value="Alkaline phosphatase-like"/>
    <property type="match status" value="1"/>
</dbReference>
<dbReference type="InterPro" id="IPR017785">
    <property type="entry name" value="Choline-sulfatase"/>
</dbReference>
<dbReference type="NCBIfam" id="TIGR03417">
    <property type="entry name" value="chol_sulfatase"/>
    <property type="match status" value="1"/>
</dbReference>
<dbReference type="EMBL" id="JACHXA010000003">
    <property type="protein sequence ID" value="MBB3065182.1"/>
    <property type="molecule type" value="Genomic_DNA"/>
</dbReference>
<comment type="caution">
    <text evidence="5">The sequence shown here is derived from an EMBL/GenBank/DDBJ whole genome shotgun (WGS) entry which is preliminary data.</text>
</comment>
<gene>
    <name evidence="5" type="ORF">FHR98_001461</name>
</gene>
<dbReference type="Pfam" id="PF00884">
    <property type="entry name" value="Sulfatase"/>
    <property type="match status" value="1"/>
</dbReference>
<dbReference type="AlphaFoldDB" id="A0A839SRS2"/>
<evidence type="ECO:0000313" key="5">
    <source>
        <dbReference type="EMBL" id="MBB3065182.1"/>
    </source>
</evidence>
<dbReference type="PANTHER" id="PTHR45953">
    <property type="entry name" value="IDURONATE 2-SULFATASE"/>
    <property type="match status" value="1"/>
</dbReference>
<dbReference type="GO" id="GO:0047753">
    <property type="term" value="F:choline-sulfatase activity"/>
    <property type="evidence" value="ECO:0007669"/>
    <property type="project" value="UniProtKB-EC"/>
</dbReference>
<dbReference type="GO" id="GO:0005737">
    <property type="term" value="C:cytoplasm"/>
    <property type="evidence" value="ECO:0007669"/>
    <property type="project" value="TreeGrafter"/>
</dbReference>
<protein>
    <submittedName>
        <fullName evidence="5">Choline-sulfatase</fullName>
        <ecNumber evidence="5">3.1.6.6</ecNumber>
    </submittedName>
</protein>
<dbReference type="CDD" id="cd16032">
    <property type="entry name" value="choline-sulfatase"/>
    <property type="match status" value="1"/>
</dbReference>
<dbReference type="RefSeq" id="WP_183415980.1">
    <property type="nucleotide sequence ID" value="NZ_JACHXA010000003.1"/>
</dbReference>
<dbReference type="InterPro" id="IPR001633">
    <property type="entry name" value="EAL_dom"/>
</dbReference>
<keyword evidence="6" id="KW-1185">Reference proteome</keyword>
<keyword evidence="2" id="KW-0479">Metal-binding</keyword>
<comment type="similarity">
    <text evidence="1">Belongs to the sulfatase family.</text>
</comment>
<dbReference type="Pfam" id="PF12411">
    <property type="entry name" value="Choline_sulf_C"/>
    <property type="match status" value="1"/>
</dbReference>
<dbReference type="GO" id="GO:0046872">
    <property type="term" value="F:metal ion binding"/>
    <property type="evidence" value="ECO:0007669"/>
    <property type="project" value="UniProtKB-KW"/>
</dbReference>
<dbReference type="PROSITE" id="PS50883">
    <property type="entry name" value="EAL"/>
    <property type="match status" value="1"/>
</dbReference>
<organism evidence="5 6">
    <name type="scientific">Limibacillus halophilus</name>
    <dbReference type="NCBI Taxonomy" id="1579333"/>
    <lineage>
        <taxon>Bacteria</taxon>
        <taxon>Pseudomonadati</taxon>
        <taxon>Pseudomonadota</taxon>
        <taxon>Alphaproteobacteria</taxon>
        <taxon>Rhodospirillales</taxon>
        <taxon>Rhodovibrionaceae</taxon>
        <taxon>Limibacillus</taxon>
    </lineage>
</organism>
<dbReference type="EC" id="3.1.6.6" evidence="5"/>
<evidence type="ECO:0000313" key="6">
    <source>
        <dbReference type="Proteomes" id="UP000581135"/>
    </source>
</evidence>
<feature type="domain" description="EAL" evidence="4">
    <location>
        <begin position="455"/>
        <end position="506"/>
    </location>
</feature>
<evidence type="ECO:0000256" key="2">
    <source>
        <dbReference type="ARBA" id="ARBA00022723"/>
    </source>
</evidence>
<evidence type="ECO:0000256" key="1">
    <source>
        <dbReference type="ARBA" id="ARBA00008779"/>
    </source>
</evidence>
<dbReference type="Gene3D" id="3.40.720.10">
    <property type="entry name" value="Alkaline Phosphatase, subunit A"/>
    <property type="match status" value="1"/>
</dbReference>
<dbReference type="InterPro" id="IPR024607">
    <property type="entry name" value="Sulfatase_CS"/>
</dbReference>
<keyword evidence="3 5" id="KW-0378">Hydrolase</keyword>
<dbReference type="InterPro" id="IPR017850">
    <property type="entry name" value="Alkaline_phosphatase_core_sf"/>
</dbReference>